<name>A0A0A8YAU5_ARUDO</name>
<dbReference type="AlphaFoldDB" id="A0A0A8YAU5"/>
<proteinExistence type="predicted"/>
<evidence type="ECO:0000313" key="1">
    <source>
        <dbReference type="EMBL" id="JAD22575.1"/>
    </source>
</evidence>
<sequence>MHPFPYFCKTVFFLCKLPEPVNCPFHLLHTA</sequence>
<dbReference type="EMBL" id="GBRH01275320">
    <property type="protein sequence ID" value="JAD22575.1"/>
    <property type="molecule type" value="Transcribed_RNA"/>
</dbReference>
<accession>A0A0A8YAU5</accession>
<protein>
    <submittedName>
        <fullName evidence="1">Uncharacterized protein</fullName>
    </submittedName>
</protein>
<organism evidence="1">
    <name type="scientific">Arundo donax</name>
    <name type="common">Giant reed</name>
    <name type="synonym">Donax arundinaceus</name>
    <dbReference type="NCBI Taxonomy" id="35708"/>
    <lineage>
        <taxon>Eukaryota</taxon>
        <taxon>Viridiplantae</taxon>
        <taxon>Streptophyta</taxon>
        <taxon>Embryophyta</taxon>
        <taxon>Tracheophyta</taxon>
        <taxon>Spermatophyta</taxon>
        <taxon>Magnoliopsida</taxon>
        <taxon>Liliopsida</taxon>
        <taxon>Poales</taxon>
        <taxon>Poaceae</taxon>
        <taxon>PACMAD clade</taxon>
        <taxon>Arundinoideae</taxon>
        <taxon>Arundineae</taxon>
        <taxon>Arundo</taxon>
    </lineage>
</organism>
<reference evidence="1" key="1">
    <citation type="submission" date="2014-09" db="EMBL/GenBank/DDBJ databases">
        <authorList>
            <person name="Magalhaes I.L.F."/>
            <person name="Oliveira U."/>
            <person name="Santos F.R."/>
            <person name="Vidigal T.H.D.A."/>
            <person name="Brescovit A.D."/>
            <person name="Santos A.J."/>
        </authorList>
    </citation>
    <scope>NUCLEOTIDE SEQUENCE</scope>
    <source>
        <tissue evidence="1">Shoot tissue taken approximately 20 cm above the soil surface</tissue>
    </source>
</reference>
<reference evidence="1" key="2">
    <citation type="journal article" date="2015" name="Data Brief">
        <title>Shoot transcriptome of the giant reed, Arundo donax.</title>
        <authorList>
            <person name="Barrero R.A."/>
            <person name="Guerrero F.D."/>
            <person name="Moolhuijzen P."/>
            <person name="Goolsby J.A."/>
            <person name="Tidwell J."/>
            <person name="Bellgard S.E."/>
            <person name="Bellgard M.I."/>
        </authorList>
    </citation>
    <scope>NUCLEOTIDE SEQUENCE</scope>
    <source>
        <tissue evidence="1">Shoot tissue taken approximately 20 cm above the soil surface</tissue>
    </source>
</reference>